<dbReference type="Pfam" id="PF13554">
    <property type="entry name" value="Phage_tail_terminator_5"/>
    <property type="match status" value="1"/>
</dbReference>
<dbReference type="InterPro" id="IPR025395">
    <property type="entry name" value="Phage_tail_terminator-like"/>
</dbReference>
<accession>A0ABZ2XSX1</accession>
<dbReference type="Gene3D" id="3.30.2000.20">
    <property type="match status" value="1"/>
</dbReference>
<organism evidence="1 2">
    <name type="scientific">Aliisedimentitalea scapharcae</name>
    <dbReference type="NCBI Taxonomy" id="1524259"/>
    <lineage>
        <taxon>Bacteria</taxon>
        <taxon>Pseudomonadati</taxon>
        <taxon>Pseudomonadota</taxon>
        <taxon>Alphaproteobacteria</taxon>
        <taxon>Rhodobacterales</taxon>
        <taxon>Roseobacteraceae</taxon>
        <taxon>Aliisedimentitalea</taxon>
    </lineage>
</organism>
<dbReference type="RefSeq" id="WP_406646860.1">
    <property type="nucleotide sequence ID" value="NZ_CP123584.1"/>
</dbReference>
<proteinExistence type="predicted"/>
<reference evidence="1 2" key="1">
    <citation type="submission" date="2023-04" db="EMBL/GenBank/DDBJ databases">
        <title>Complete genome sequence of Alisedimentitalea scapharcae.</title>
        <authorList>
            <person name="Rong J.-C."/>
            <person name="Yi M.-L."/>
            <person name="Zhao Q."/>
        </authorList>
    </citation>
    <scope>NUCLEOTIDE SEQUENCE [LARGE SCALE GENOMIC DNA]</scope>
    <source>
        <strain evidence="1 2">KCTC 42119</strain>
    </source>
</reference>
<gene>
    <name evidence="1" type="ORF">QEZ52_00290</name>
</gene>
<sequence length="132" mass="15062">MINETDISDVLGAHLEAMTDVYPIMWENKDAEFPEPPYLIYELVRMPSIDRTLNGDGEIKRGYLQVSVVGKLNEWARPNERQGDLIAARFRKTTKLDVTGGKITIMRPPFVGQGYRDGALWRLPVQIHYQAS</sequence>
<keyword evidence="2" id="KW-1185">Reference proteome</keyword>
<dbReference type="EMBL" id="CP123584">
    <property type="protein sequence ID" value="WZK89022.1"/>
    <property type="molecule type" value="Genomic_DNA"/>
</dbReference>
<protein>
    <submittedName>
        <fullName evidence="1">Phage tail terminator-like protein</fullName>
    </submittedName>
</protein>
<evidence type="ECO:0000313" key="1">
    <source>
        <dbReference type="EMBL" id="WZK89022.1"/>
    </source>
</evidence>
<evidence type="ECO:0000313" key="2">
    <source>
        <dbReference type="Proteomes" id="UP001623232"/>
    </source>
</evidence>
<dbReference type="Proteomes" id="UP001623232">
    <property type="component" value="Chromosome"/>
</dbReference>
<name>A0ABZ2XSX1_9RHOB</name>